<dbReference type="RefSeq" id="WP_206728785.1">
    <property type="nucleotide sequence ID" value="NZ_CP071090.1"/>
</dbReference>
<dbReference type="InterPro" id="IPR058532">
    <property type="entry name" value="YjbR/MT2646/Rv2570-like"/>
</dbReference>
<dbReference type="SUPFAM" id="SSF142906">
    <property type="entry name" value="YjbR-like"/>
    <property type="match status" value="1"/>
</dbReference>
<feature type="region of interest" description="Disordered" evidence="1">
    <location>
        <begin position="1"/>
        <end position="35"/>
    </location>
</feature>
<keyword evidence="3" id="KW-1185">Reference proteome</keyword>
<evidence type="ECO:0000313" key="3">
    <source>
        <dbReference type="Proteomes" id="UP000662747"/>
    </source>
</evidence>
<protein>
    <submittedName>
        <fullName evidence="2">MmcQ/YjbR family DNA-binding protein</fullName>
    </submittedName>
</protein>
<dbReference type="Pfam" id="PF04237">
    <property type="entry name" value="YjbR"/>
    <property type="match status" value="1"/>
</dbReference>
<name>A0ABX7P9T5_9BACT</name>
<keyword evidence="2" id="KW-0238">DNA-binding</keyword>
<dbReference type="EMBL" id="CP071090">
    <property type="protein sequence ID" value="QSQ27259.1"/>
    <property type="molecule type" value="Genomic_DNA"/>
</dbReference>
<gene>
    <name evidence="2" type="ORF">JY651_21110</name>
</gene>
<accession>A0ABX7P9T5</accession>
<organism evidence="2 3">
    <name type="scientific">Pyxidicoccus parkwayensis</name>
    <dbReference type="NCBI Taxonomy" id="2813578"/>
    <lineage>
        <taxon>Bacteria</taxon>
        <taxon>Pseudomonadati</taxon>
        <taxon>Myxococcota</taxon>
        <taxon>Myxococcia</taxon>
        <taxon>Myxococcales</taxon>
        <taxon>Cystobacterineae</taxon>
        <taxon>Myxococcaceae</taxon>
        <taxon>Pyxidicoccus</taxon>
    </lineage>
</organism>
<evidence type="ECO:0000256" key="1">
    <source>
        <dbReference type="SAM" id="MobiDB-lite"/>
    </source>
</evidence>
<feature type="compositionally biased region" description="Polar residues" evidence="1">
    <location>
        <begin position="11"/>
        <end position="26"/>
    </location>
</feature>
<proteinExistence type="predicted"/>
<sequence>MAIRGKRSTASERSTASKRSTASERSTASKRGKSGLTFDAVREMALTLPGMEEATSYGTPSFKVNKKFIARLHPDGESLVLKVDPEAREVLTRADPETFFFTEHYAGYPEYLLVRLSKVRREMLAKLLEEAWKKSASRRHLEAREKPAG</sequence>
<dbReference type="Proteomes" id="UP000662747">
    <property type="component" value="Chromosome"/>
</dbReference>
<reference evidence="2 3" key="1">
    <citation type="submission" date="2021-02" db="EMBL/GenBank/DDBJ databases">
        <title>De Novo genome assembly of isolated myxobacteria.</title>
        <authorList>
            <person name="Stevens D.C."/>
        </authorList>
    </citation>
    <scope>NUCLEOTIDE SEQUENCE [LARGE SCALE GENOMIC DNA]</scope>
    <source>
        <strain evidence="3">SCPEA02</strain>
    </source>
</reference>
<evidence type="ECO:0000313" key="2">
    <source>
        <dbReference type="EMBL" id="QSQ27259.1"/>
    </source>
</evidence>
<dbReference type="InterPro" id="IPR038056">
    <property type="entry name" value="YjbR-like_sf"/>
</dbReference>
<dbReference type="Gene3D" id="3.90.1150.30">
    <property type="match status" value="1"/>
</dbReference>
<dbReference type="GO" id="GO:0003677">
    <property type="term" value="F:DNA binding"/>
    <property type="evidence" value="ECO:0007669"/>
    <property type="project" value="UniProtKB-KW"/>
</dbReference>